<reference evidence="4 5" key="1">
    <citation type="submission" date="2020-10" db="EMBL/GenBank/DDBJ databases">
        <title>The Coptis chinensis genome and diversification of protoberbering-type alkaloids.</title>
        <authorList>
            <person name="Wang B."/>
            <person name="Shu S."/>
            <person name="Song C."/>
            <person name="Liu Y."/>
        </authorList>
    </citation>
    <scope>NUCLEOTIDE SEQUENCE [LARGE SCALE GENOMIC DNA]</scope>
    <source>
        <strain evidence="4">HL-2020</strain>
        <tissue evidence="4">Leaf</tissue>
    </source>
</reference>
<dbReference type="InterPro" id="IPR000608">
    <property type="entry name" value="UBC"/>
</dbReference>
<keyword evidence="1" id="KW-0808">Transferase</keyword>
<evidence type="ECO:0000313" key="5">
    <source>
        <dbReference type="Proteomes" id="UP000631114"/>
    </source>
</evidence>
<comment type="caution">
    <text evidence="4">The sequence shown here is derived from an EMBL/GenBank/DDBJ whole genome shotgun (WGS) entry which is preliminary data.</text>
</comment>
<dbReference type="PANTHER" id="PTHR46116:SF13">
    <property type="entry name" value="UBIQUITIN-CONJUGATING ENZYME E2 24-RELATED"/>
    <property type="match status" value="1"/>
</dbReference>
<organism evidence="4 5">
    <name type="scientific">Coptis chinensis</name>
    <dbReference type="NCBI Taxonomy" id="261450"/>
    <lineage>
        <taxon>Eukaryota</taxon>
        <taxon>Viridiplantae</taxon>
        <taxon>Streptophyta</taxon>
        <taxon>Embryophyta</taxon>
        <taxon>Tracheophyta</taxon>
        <taxon>Spermatophyta</taxon>
        <taxon>Magnoliopsida</taxon>
        <taxon>Ranunculales</taxon>
        <taxon>Ranunculaceae</taxon>
        <taxon>Coptidoideae</taxon>
        <taxon>Coptis</taxon>
    </lineage>
</organism>
<accession>A0A835HAI6</accession>
<sequence>MEIEEDEVNKKYRSFQKFDVITANPSDHHYIEKSSKKIKDTTIRRIASERKILENGLPNSIFVRAYEKRIDLMRAVIVGSNNGTPYSSGLFFFDIWFPSDYPNAPPKFYYHSHGIDLHPKLYENGKVCVSILNTWNGQEKELWRPEESNILKALEAIQAKVLNAKPYSENPDNNRVFVLSCKSMLYTLQNPPKHFEYFVKGHFRKHAQAILLTCKEYMKNGESIDGIVKRLYNAFEENGAYCKHLAYLVNKENGIVNYEADDKVIRRENSKSREQKKDSDKDKHGALRMAWMKLWGTKESTKELVYA</sequence>
<dbReference type="EMBL" id="JADFTS010000008">
    <property type="protein sequence ID" value="KAF9594603.1"/>
    <property type="molecule type" value="Genomic_DNA"/>
</dbReference>
<dbReference type="Proteomes" id="UP000631114">
    <property type="component" value="Unassembled WGS sequence"/>
</dbReference>
<gene>
    <name evidence="4" type="ORF">IFM89_034225</name>
</gene>
<evidence type="ECO:0000313" key="4">
    <source>
        <dbReference type="EMBL" id="KAF9594603.1"/>
    </source>
</evidence>
<dbReference type="PANTHER" id="PTHR46116">
    <property type="entry name" value="(E3-INDEPENDENT) E2 UBIQUITIN-CONJUGATING ENZYME"/>
    <property type="match status" value="1"/>
</dbReference>
<keyword evidence="5" id="KW-1185">Reference proteome</keyword>
<keyword evidence="2" id="KW-0833">Ubl conjugation pathway</keyword>
<evidence type="ECO:0000256" key="2">
    <source>
        <dbReference type="ARBA" id="ARBA00022786"/>
    </source>
</evidence>
<dbReference type="AlphaFoldDB" id="A0A835HAI6"/>
<dbReference type="Gene3D" id="3.10.110.10">
    <property type="entry name" value="Ubiquitin Conjugating Enzyme"/>
    <property type="match status" value="1"/>
</dbReference>
<dbReference type="Pfam" id="PF00179">
    <property type="entry name" value="UQ_con"/>
    <property type="match status" value="1"/>
</dbReference>
<evidence type="ECO:0000259" key="3">
    <source>
        <dbReference type="PROSITE" id="PS50127"/>
    </source>
</evidence>
<dbReference type="SMART" id="SM00212">
    <property type="entry name" value="UBCc"/>
    <property type="match status" value="1"/>
</dbReference>
<dbReference type="InterPro" id="IPR016135">
    <property type="entry name" value="UBQ-conjugating_enzyme/RWD"/>
</dbReference>
<name>A0A835HAI6_9MAGN</name>
<dbReference type="PROSITE" id="PS50127">
    <property type="entry name" value="UBC_2"/>
    <property type="match status" value="1"/>
</dbReference>
<feature type="domain" description="UBC core" evidence="3">
    <location>
        <begin position="41"/>
        <end position="208"/>
    </location>
</feature>
<protein>
    <recommendedName>
        <fullName evidence="3">UBC core domain-containing protein</fullName>
    </recommendedName>
</protein>
<evidence type="ECO:0000256" key="1">
    <source>
        <dbReference type="ARBA" id="ARBA00022679"/>
    </source>
</evidence>
<dbReference type="SUPFAM" id="SSF54495">
    <property type="entry name" value="UBC-like"/>
    <property type="match status" value="1"/>
</dbReference>
<dbReference type="OrthoDB" id="47801at2759"/>
<dbReference type="GO" id="GO:0061631">
    <property type="term" value="F:ubiquitin conjugating enzyme activity"/>
    <property type="evidence" value="ECO:0007669"/>
    <property type="project" value="TreeGrafter"/>
</dbReference>
<proteinExistence type="predicted"/>